<protein>
    <recommendedName>
        <fullName evidence="5">Tetratricopeptide repeat protein</fullName>
    </recommendedName>
</protein>
<evidence type="ECO:0008006" key="5">
    <source>
        <dbReference type="Google" id="ProtNLM"/>
    </source>
</evidence>
<dbReference type="SMART" id="SM00028">
    <property type="entry name" value="TPR"/>
    <property type="match status" value="3"/>
</dbReference>
<reference evidence="3" key="1">
    <citation type="submission" date="2021-02" db="EMBL/GenBank/DDBJ databases">
        <authorList>
            <person name="Nowell W R."/>
        </authorList>
    </citation>
    <scope>NUCLEOTIDE SEQUENCE</scope>
</reference>
<dbReference type="Proteomes" id="UP000663870">
    <property type="component" value="Unassembled WGS sequence"/>
</dbReference>
<dbReference type="EMBL" id="CAJNOL010002671">
    <property type="protein sequence ID" value="CAF1520935.1"/>
    <property type="molecule type" value="Genomic_DNA"/>
</dbReference>
<accession>A0A815UUA7</accession>
<proteinExistence type="predicted"/>
<evidence type="ECO:0000313" key="2">
    <source>
        <dbReference type="EMBL" id="CAF1238795.1"/>
    </source>
</evidence>
<name>A0A815UUA7_9BILA</name>
<dbReference type="AlphaFoldDB" id="A0A815UUA7"/>
<sequence length="384" mass="45569">MKEYSKVRGVYNNFELLKTDLTNTVTNFLKQERIMPELFNPNNQPFTMNRLRNDLWLIKLLFVLIRQEPPANRFQPKDDLRGVLFEIECNSNLTSRPFAEVRSDSNFEEEQEVLFMPGVAFAVKSTEFEELNQLYIIKLRLCDDEEIHKGSHKKNIFKGDRDTARELFNNMGDNTIVRECSDLDQLYNYMMKLFSSDELIELEYFHAMGSKKFSRKDFESSIYYYKRSLTLRKKILPLEHKEIAELHYLIAESYYRLKSYDQAIDFYHETIDCNSLHPLKAIRAHVYTGYSYLKRDDWNNYDDISSAKYHLQKALDMDLENETLEDGDIVDIYRALVDINIFQDNLDAALNYYTLALEICERNDWTDESNEIKEQIQAIKCSEN</sequence>
<evidence type="ECO:0000313" key="4">
    <source>
        <dbReference type="Proteomes" id="UP000663870"/>
    </source>
</evidence>
<dbReference type="Proteomes" id="UP000663854">
    <property type="component" value="Unassembled WGS sequence"/>
</dbReference>
<evidence type="ECO:0000256" key="1">
    <source>
        <dbReference type="PROSITE-ProRule" id="PRU00339"/>
    </source>
</evidence>
<gene>
    <name evidence="3" type="ORF">JXQ802_LOCUS41578</name>
    <name evidence="2" type="ORF">PYM288_LOCUS26767</name>
</gene>
<organism evidence="3 4">
    <name type="scientific">Rotaria sordida</name>
    <dbReference type="NCBI Taxonomy" id="392033"/>
    <lineage>
        <taxon>Eukaryota</taxon>
        <taxon>Metazoa</taxon>
        <taxon>Spiralia</taxon>
        <taxon>Gnathifera</taxon>
        <taxon>Rotifera</taxon>
        <taxon>Eurotatoria</taxon>
        <taxon>Bdelloidea</taxon>
        <taxon>Philodinida</taxon>
        <taxon>Philodinidae</taxon>
        <taxon>Rotaria</taxon>
    </lineage>
</organism>
<dbReference type="Gene3D" id="1.25.40.10">
    <property type="entry name" value="Tetratricopeptide repeat domain"/>
    <property type="match status" value="1"/>
</dbReference>
<evidence type="ECO:0000313" key="3">
    <source>
        <dbReference type="EMBL" id="CAF1520935.1"/>
    </source>
</evidence>
<dbReference type="SUPFAM" id="SSF48452">
    <property type="entry name" value="TPR-like"/>
    <property type="match status" value="1"/>
</dbReference>
<dbReference type="EMBL" id="CAJNOH010001653">
    <property type="protein sequence ID" value="CAF1238795.1"/>
    <property type="molecule type" value="Genomic_DNA"/>
</dbReference>
<keyword evidence="4" id="KW-1185">Reference proteome</keyword>
<dbReference type="InterPro" id="IPR019734">
    <property type="entry name" value="TPR_rpt"/>
</dbReference>
<dbReference type="InterPro" id="IPR011990">
    <property type="entry name" value="TPR-like_helical_dom_sf"/>
</dbReference>
<feature type="repeat" description="TPR" evidence="1">
    <location>
        <begin position="244"/>
        <end position="277"/>
    </location>
</feature>
<dbReference type="PROSITE" id="PS50005">
    <property type="entry name" value="TPR"/>
    <property type="match status" value="1"/>
</dbReference>
<comment type="caution">
    <text evidence="3">The sequence shown here is derived from an EMBL/GenBank/DDBJ whole genome shotgun (WGS) entry which is preliminary data.</text>
</comment>
<keyword evidence="1" id="KW-0802">TPR repeat</keyword>